<dbReference type="AlphaFoldDB" id="A0A1N6M6W3"/>
<evidence type="ECO:0000313" key="2">
    <source>
        <dbReference type="Proteomes" id="UP000184774"/>
    </source>
</evidence>
<organism evidence="1 2">
    <name type="scientific">Vibrio spartinae</name>
    <dbReference type="NCBI Taxonomy" id="1918945"/>
    <lineage>
        <taxon>Bacteria</taxon>
        <taxon>Pseudomonadati</taxon>
        <taxon>Pseudomonadota</taxon>
        <taxon>Gammaproteobacteria</taxon>
        <taxon>Vibrionales</taxon>
        <taxon>Vibrionaceae</taxon>
        <taxon>Vibrio</taxon>
    </lineage>
</organism>
<sequence length="194" mass="22042">MENMRLVDQVKVKVKCKPEHNKNAKEINGFLKIQQNKAGEVAQKKIFVATDKEENATVFCRYTTLQPKDTGYYYVVQGSEDDDGTVLYMDEETTSGVVYANRMSLNDESTAQKTIHSWKTTESKKHNAQRLSAFLTGHTPEMFDEALAVARKDQLKISKQNGEKEIFCNAKKNRDGLTVDIIEVKADNKELENV</sequence>
<name>A0A1N6M6W3_9VIBR</name>
<dbReference type="Proteomes" id="UP000184774">
    <property type="component" value="Unassembled WGS sequence"/>
</dbReference>
<evidence type="ECO:0000313" key="1">
    <source>
        <dbReference type="EMBL" id="SIO95188.1"/>
    </source>
</evidence>
<dbReference type="EMBL" id="FSSB01000018">
    <property type="protein sequence ID" value="SIO95188.1"/>
    <property type="molecule type" value="Genomic_DNA"/>
</dbReference>
<accession>A0A1N6M6W3</accession>
<gene>
    <name evidence="1" type="ORF">VSP9026_02929</name>
</gene>
<proteinExistence type="predicted"/>
<reference evidence="1 2" key="1">
    <citation type="submission" date="2016-12" db="EMBL/GenBank/DDBJ databases">
        <authorList>
            <person name="Song W.-J."/>
            <person name="Kurnit D.M."/>
        </authorList>
    </citation>
    <scope>NUCLEOTIDE SEQUENCE [LARGE SCALE GENOMIC DNA]</scope>
    <source>
        <strain evidence="1 2">CECT 9026</strain>
    </source>
</reference>
<protein>
    <submittedName>
        <fullName evidence="1">Uncharacterized protein</fullName>
    </submittedName>
</protein>